<dbReference type="KEGG" id="apal:BN85403180"/>
<organism evidence="5 6">
    <name type="scientific">Alteracholeplasma palmae (strain ATCC 49389 / J233)</name>
    <name type="common">Acholeplasma palmae</name>
    <dbReference type="NCBI Taxonomy" id="1318466"/>
    <lineage>
        <taxon>Bacteria</taxon>
        <taxon>Bacillati</taxon>
        <taxon>Mycoplasmatota</taxon>
        <taxon>Mollicutes</taxon>
        <taxon>Acholeplasmatales</taxon>
        <taxon>Acholeplasmataceae</taxon>
        <taxon>Acholeplasma</taxon>
    </lineage>
</organism>
<evidence type="ECO:0000259" key="4">
    <source>
        <dbReference type="PROSITE" id="PS51194"/>
    </source>
</evidence>
<dbReference type="PROSITE" id="PS51192">
    <property type="entry name" value="HELICASE_ATP_BIND_1"/>
    <property type="match status" value="1"/>
</dbReference>
<dbReference type="STRING" id="1318466.BN85403180"/>
<dbReference type="InterPro" id="IPR011545">
    <property type="entry name" value="DEAD/DEAH_box_helicase_dom"/>
</dbReference>
<evidence type="ECO:0000259" key="3">
    <source>
        <dbReference type="PROSITE" id="PS51192"/>
    </source>
</evidence>
<dbReference type="SUPFAM" id="SSF52540">
    <property type="entry name" value="P-loop containing nucleoside triphosphate hydrolases"/>
    <property type="match status" value="1"/>
</dbReference>
<dbReference type="Pfam" id="PF00270">
    <property type="entry name" value="DEAD"/>
    <property type="match status" value="1"/>
</dbReference>
<protein>
    <submittedName>
        <fullName evidence="5">DEAD/DEAH box helicase</fullName>
    </submittedName>
</protein>
<accession>U4KNV8</accession>
<proteinExistence type="predicted"/>
<dbReference type="InterPro" id="IPR001650">
    <property type="entry name" value="Helicase_C-like"/>
</dbReference>
<dbReference type="InterPro" id="IPR014001">
    <property type="entry name" value="Helicase_ATP-bd"/>
</dbReference>
<keyword evidence="5" id="KW-0347">Helicase</keyword>
<dbReference type="GO" id="GO:0004386">
    <property type="term" value="F:helicase activity"/>
    <property type="evidence" value="ECO:0007669"/>
    <property type="project" value="UniProtKB-KW"/>
</dbReference>
<keyword evidence="5" id="KW-0378">Hydrolase</keyword>
<keyword evidence="2" id="KW-0067">ATP-binding</keyword>
<dbReference type="Gene3D" id="3.40.50.300">
    <property type="entry name" value="P-loop containing nucleotide triphosphate hydrolases"/>
    <property type="match status" value="2"/>
</dbReference>
<keyword evidence="6" id="KW-1185">Reference proteome</keyword>
<dbReference type="GO" id="GO:0003676">
    <property type="term" value="F:nucleic acid binding"/>
    <property type="evidence" value="ECO:0007669"/>
    <property type="project" value="InterPro"/>
</dbReference>
<feature type="domain" description="Helicase ATP-binding" evidence="3">
    <location>
        <begin position="136"/>
        <end position="294"/>
    </location>
</feature>
<name>U4KNV8_ALTPJ</name>
<evidence type="ECO:0000313" key="6">
    <source>
        <dbReference type="Proteomes" id="UP000032740"/>
    </source>
</evidence>
<feature type="domain" description="Helicase C-terminal" evidence="4">
    <location>
        <begin position="329"/>
        <end position="523"/>
    </location>
</feature>
<gene>
    <name evidence="5" type="ORF">BN85403180</name>
</gene>
<dbReference type="Pfam" id="PF00271">
    <property type="entry name" value="Helicase_C"/>
    <property type="match status" value="1"/>
</dbReference>
<evidence type="ECO:0000313" key="5">
    <source>
        <dbReference type="EMBL" id="CCV63895.1"/>
    </source>
</evidence>
<dbReference type="PROSITE" id="PS51194">
    <property type="entry name" value="HELICASE_CTER"/>
    <property type="match status" value="1"/>
</dbReference>
<dbReference type="InterPro" id="IPR027417">
    <property type="entry name" value="P-loop_NTPase"/>
</dbReference>
<dbReference type="AlphaFoldDB" id="U4KNV8"/>
<dbReference type="HOGENOM" id="CLU_018336_0_0_14"/>
<reference evidence="5 6" key="1">
    <citation type="journal article" date="2013" name="J. Mol. Microbiol. Biotechnol.">
        <title>Analysis of the Complete Genomes of Acholeplasma brassicae , A. palmae and A. laidlawii and Their Comparison to the Obligate Parasites from ' Candidatus Phytoplasma'.</title>
        <authorList>
            <person name="Kube M."/>
            <person name="Siewert C."/>
            <person name="Migdoll A.M."/>
            <person name="Duduk B."/>
            <person name="Holz S."/>
            <person name="Rabus R."/>
            <person name="Seemuller E."/>
            <person name="Mitrovic J."/>
            <person name="Muller I."/>
            <person name="Buttner C."/>
            <person name="Reinhardt R."/>
        </authorList>
    </citation>
    <scope>NUCLEOTIDE SEQUENCE [LARGE SCALE GENOMIC DNA]</scope>
    <source>
        <strain evidence="5 6">J233</strain>
    </source>
</reference>
<keyword evidence="1" id="KW-0547">Nucleotide-binding</keyword>
<evidence type="ECO:0000256" key="2">
    <source>
        <dbReference type="ARBA" id="ARBA00022840"/>
    </source>
</evidence>
<dbReference type="EMBL" id="FO681347">
    <property type="protein sequence ID" value="CCV63895.1"/>
    <property type="molecule type" value="Genomic_DNA"/>
</dbReference>
<dbReference type="OrthoDB" id="9815222at2"/>
<evidence type="ECO:0000256" key="1">
    <source>
        <dbReference type="ARBA" id="ARBA00022741"/>
    </source>
</evidence>
<dbReference type="RefSeq" id="WP_026656137.1">
    <property type="nucleotide sequence ID" value="NC_022538.1"/>
</dbReference>
<sequence>MSDNGKIKTKFTNIYKNEYFGKILDKLSLNLPINENESTYVINLSLVFYDYYLKENQEYYFEFSYYLVLKYFIITGDYNPLYDFSINVGFYPITSLLNKKYKTEIGIFDFINQLKMEKYELNDKIQTKEQYSNKVKLIESKSKYRSFIAPTSFGKSEVILEDIDKLNLLKVAIIVPKKALIWETYRRVKKLAQEKKYKLLIHDTEYNGECRFIGIFTQERALRLLQENNVYFDILYIDEAHNIFEKNERNILLTRLIKLNRKINPKQRIVFLSPLINNSNNLTFEENMEINEKRINFNIKEPDIHFYDERNIEHVYNRFSNRYLERENEENDWRNYIKGRTIKKSLLYVNRPRYVQELALYFSEILPKIPNKQLDEIKEIMIKYVDKEYYMVDLIDKGVLFIHGKMPDSIRDYLIEKYKEIEDIKYLVSNSSVLEGVNFPIDSLFILNTYNLNINNLNNLIGRVNRLNEIFNDKGDLRRLFSPVYFIENAEFGGGNYFRNKIELLRMLDIEDKVKNPVLTNSIEKNIEIYDREETFLSNFKKQDLYAILVRNSIDDFYKEVNECMYKISENIDSFDRKKIVSNENIISIIYEIFFKGFEYGDFKNYEVGRLIKEQTVNFYSSYINFIYHSDFKTKINFFDRHFSKITQEKKLYYIGDSFGEVVKNTDLYENTNRKVYIDIAAKSEKERINLAIVKSKIEDDFVGFEISKFVKALLELKLINQDNYEEFFYNTKSQDKISMLKSGLSQQTINFMEKNELINEVNRTTSGFEASDKFFRMLEDEDDFIKFEINKIFTKSL</sequence>
<dbReference type="GO" id="GO:0005524">
    <property type="term" value="F:ATP binding"/>
    <property type="evidence" value="ECO:0007669"/>
    <property type="project" value="UniProtKB-KW"/>
</dbReference>
<dbReference type="Proteomes" id="UP000032740">
    <property type="component" value="Chromosome"/>
</dbReference>